<evidence type="ECO:0000313" key="2">
    <source>
        <dbReference type="Proteomes" id="UP000287756"/>
    </source>
</evidence>
<dbReference type="AlphaFoldDB" id="A0A410MBN7"/>
<sequence>MLADYQTLQIQQQSIMKSQSKQYTIKADDKIVAAFEESTRSYNDWINRIMKFTTLYTFASLDMELLSADQGVLVRLVKPKGAYKDVQLLRPDGTLSSNLQFTLKMTSQLITATKSNGEILLKATGKNMASDFIVEDKNNRQATIKKRSIAKPTTKEAFLSDDLYHLRGSKWEEDQLYAILGMIVMMDVYLHSQ</sequence>
<accession>A0A410MBN7</accession>
<gene>
    <name evidence="1" type="ORF">HLI_07615</name>
</gene>
<dbReference type="RefSeq" id="WP_128524385.1">
    <property type="nucleotide sequence ID" value="NZ_CANLVY010000002.1"/>
</dbReference>
<dbReference type="EMBL" id="CP026118">
    <property type="protein sequence ID" value="QAS52100.1"/>
    <property type="molecule type" value="Genomic_DNA"/>
</dbReference>
<name>A0A410MBN7_9BACI</name>
<organism evidence="1 2">
    <name type="scientific">Halobacillus litoralis</name>
    <dbReference type="NCBI Taxonomy" id="45668"/>
    <lineage>
        <taxon>Bacteria</taxon>
        <taxon>Bacillati</taxon>
        <taxon>Bacillota</taxon>
        <taxon>Bacilli</taxon>
        <taxon>Bacillales</taxon>
        <taxon>Bacillaceae</taxon>
        <taxon>Halobacillus</taxon>
    </lineage>
</organism>
<dbReference type="OrthoDB" id="2968209at2"/>
<evidence type="ECO:0008006" key="3">
    <source>
        <dbReference type="Google" id="ProtNLM"/>
    </source>
</evidence>
<evidence type="ECO:0000313" key="1">
    <source>
        <dbReference type="EMBL" id="QAS52100.1"/>
    </source>
</evidence>
<dbReference type="Proteomes" id="UP000287756">
    <property type="component" value="Chromosome"/>
</dbReference>
<dbReference type="KEGG" id="hli:HLI_07615"/>
<proteinExistence type="predicted"/>
<protein>
    <recommendedName>
        <fullName evidence="3">Scramblase</fullName>
    </recommendedName>
</protein>
<reference evidence="1 2" key="1">
    <citation type="submission" date="2018-01" db="EMBL/GenBank/DDBJ databases">
        <title>The whole genome sequencing and assembly of Halobacillus litoralis ERB031 strain.</title>
        <authorList>
            <person name="Lee S.-J."/>
            <person name="Park M.-K."/>
            <person name="Kim J.-Y."/>
            <person name="Lee Y.-J."/>
            <person name="Yi H."/>
            <person name="Bahn Y.-S."/>
            <person name="Kim J.F."/>
            <person name="Lee D.-W."/>
        </authorList>
    </citation>
    <scope>NUCLEOTIDE SEQUENCE [LARGE SCALE GENOMIC DNA]</scope>
    <source>
        <strain evidence="1 2">ERB 031</strain>
    </source>
</reference>